<sequence>MSGRAVTRAEPIGWLGSWFLSACGLCIGWWFWPQAMAGDDVAAVAAAIGWIVAVTRFAAGWERWDVAAAVRQARGRATRSNAGQPSSKFATRKELKAKGLLSGKGVFLGIEPESRREISYDFVSELILAGPGAGKSTSCAAQILLRSALDGAQAESVFAVDVKMELFYVTASAHRAMGHEVLCICPYADDYNARFPGADPIVDAGFNPFGFITDRNTVDDMWMVCQLLVPEREGQNSDNDFFLSAGRELLTGLALLLWHRDGDVTLTGLRALLLSDPETFEAAVAEMMDSTAFHGELARFGNRIGATYTRSPKEWSGVFGTACDALQPFHADGALARSTSMRGVDLSTLKSGEKPVAVYFGVPPERIQNLSGYIALVISLAAELIARDKAHRRVTLLVDELQNISRMSTLLRSLALYRQHLRIVMLVQFLAALKRLYGDSYREFLGVDVVTLFGSTSDVETLETFSKLSGEATFNQHSVNSDPTLVTDLSTGFTTNMNQGRRPLLSVGELRTLGDREQVSLISNLPPVRSHRQSYLDNPRLRVRARHNPYYRRRGVWERLLKVFL</sequence>
<dbReference type="PANTHER" id="PTHR37937">
    <property type="entry name" value="CONJUGATIVE TRANSFER: DNA TRANSPORT"/>
    <property type="match status" value="1"/>
</dbReference>
<evidence type="ECO:0000256" key="6">
    <source>
        <dbReference type="ARBA" id="ARBA00023136"/>
    </source>
</evidence>
<keyword evidence="8" id="KW-0614">Plasmid</keyword>
<dbReference type="PANTHER" id="PTHR37937:SF1">
    <property type="entry name" value="CONJUGATIVE TRANSFER: DNA TRANSPORT"/>
    <property type="match status" value="1"/>
</dbReference>
<evidence type="ECO:0000313" key="9">
    <source>
        <dbReference type="Proteomes" id="UP000316921"/>
    </source>
</evidence>
<evidence type="ECO:0000313" key="8">
    <source>
        <dbReference type="EMBL" id="QDU70166.1"/>
    </source>
</evidence>
<feature type="transmembrane region" description="Helical" evidence="7">
    <location>
        <begin position="12"/>
        <end position="32"/>
    </location>
</feature>
<evidence type="ECO:0000256" key="3">
    <source>
        <dbReference type="ARBA" id="ARBA00022475"/>
    </source>
</evidence>
<dbReference type="GO" id="GO:0005886">
    <property type="term" value="C:plasma membrane"/>
    <property type="evidence" value="ECO:0007669"/>
    <property type="project" value="UniProtKB-SubCell"/>
</dbReference>
<organism evidence="8 9">
    <name type="scientific">Engelhardtia mirabilis</name>
    <dbReference type="NCBI Taxonomy" id="2528011"/>
    <lineage>
        <taxon>Bacteria</taxon>
        <taxon>Pseudomonadati</taxon>
        <taxon>Planctomycetota</taxon>
        <taxon>Planctomycetia</taxon>
        <taxon>Planctomycetia incertae sedis</taxon>
        <taxon>Engelhardtia</taxon>
    </lineage>
</organism>
<dbReference type="PROSITE" id="PS51257">
    <property type="entry name" value="PROKAR_LIPOPROTEIN"/>
    <property type="match status" value="1"/>
</dbReference>
<dbReference type="Pfam" id="PF02534">
    <property type="entry name" value="T4SS-DNA_transf"/>
    <property type="match status" value="1"/>
</dbReference>
<comment type="similarity">
    <text evidence="2">Belongs to the VirD4/TraG family.</text>
</comment>
<dbReference type="InterPro" id="IPR051539">
    <property type="entry name" value="T4SS-coupling_protein"/>
</dbReference>
<gene>
    <name evidence="8" type="primary">traG</name>
    <name evidence="8" type="ORF">Pla133_52900</name>
</gene>
<reference evidence="8 9" key="1">
    <citation type="submission" date="2019-02" db="EMBL/GenBank/DDBJ databases">
        <title>Deep-cultivation of Planctomycetes and their phenomic and genomic characterization uncovers novel biology.</title>
        <authorList>
            <person name="Wiegand S."/>
            <person name="Jogler M."/>
            <person name="Boedeker C."/>
            <person name="Pinto D."/>
            <person name="Vollmers J."/>
            <person name="Rivas-Marin E."/>
            <person name="Kohn T."/>
            <person name="Peeters S.H."/>
            <person name="Heuer A."/>
            <person name="Rast P."/>
            <person name="Oberbeckmann S."/>
            <person name="Bunk B."/>
            <person name="Jeske O."/>
            <person name="Meyerdierks A."/>
            <person name="Storesund J.E."/>
            <person name="Kallscheuer N."/>
            <person name="Luecker S."/>
            <person name="Lage O.M."/>
            <person name="Pohl T."/>
            <person name="Merkel B.J."/>
            <person name="Hornburger P."/>
            <person name="Mueller R.-W."/>
            <person name="Bruemmer F."/>
            <person name="Labrenz M."/>
            <person name="Spormann A.M."/>
            <person name="Op den Camp H."/>
            <person name="Overmann J."/>
            <person name="Amann R."/>
            <person name="Jetten M.S.M."/>
            <person name="Mascher T."/>
            <person name="Medema M.H."/>
            <person name="Devos D.P."/>
            <person name="Kaster A.-K."/>
            <person name="Ovreas L."/>
            <person name="Rohde M."/>
            <person name="Galperin M.Y."/>
            <person name="Jogler C."/>
        </authorList>
    </citation>
    <scope>NUCLEOTIDE SEQUENCE [LARGE SCALE GENOMIC DNA]</scope>
    <source>
        <strain evidence="8 9">Pla133</strain>
        <plasmid evidence="9">ppla133_1</plasmid>
    </source>
</reference>
<keyword evidence="9" id="KW-1185">Reference proteome</keyword>
<evidence type="ECO:0000256" key="2">
    <source>
        <dbReference type="ARBA" id="ARBA00008806"/>
    </source>
</evidence>
<comment type="subcellular location">
    <subcellularLocation>
        <location evidence="1">Cell membrane</location>
        <topology evidence="1">Multi-pass membrane protein</topology>
    </subcellularLocation>
</comment>
<name>A0A518BT64_9BACT</name>
<accession>A0A518BT64</accession>
<evidence type="ECO:0000256" key="7">
    <source>
        <dbReference type="SAM" id="Phobius"/>
    </source>
</evidence>
<protein>
    <submittedName>
        <fullName evidence="8">Conjugal transfer protein TraG</fullName>
    </submittedName>
</protein>
<dbReference type="CDD" id="cd01127">
    <property type="entry name" value="TrwB_TraG_TraD_VirD4"/>
    <property type="match status" value="1"/>
</dbReference>
<dbReference type="InterPro" id="IPR003688">
    <property type="entry name" value="TraG/VirD4"/>
</dbReference>
<geneLocation type="plasmid" evidence="9">
    <name>ppla133_1</name>
</geneLocation>
<dbReference type="Proteomes" id="UP000316921">
    <property type="component" value="Plasmid pPla133_1"/>
</dbReference>
<evidence type="ECO:0000256" key="1">
    <source>
        <dbReference type="ARBA" id="ARBA00004651"/>
    </source>
</evidence>
<dbReference type="KEGG" id="pbap:Pla133_52900"/>
<dbReference type="EMBL" id="CP036288">
    <property type="protein sequence ID" value="QDU70166.1"/>
    <property type="molecule type" value="Genomic_DNA"/>
</dbReference>
<keyword evidence="4 7" id="KW-0812">Transmembrane</keyword>
<dbReference type="InterPro" id="IPR027417">
    <property type="entry name" value="P-loop_NTPase"/>
</dbReference>
<evidence type="ECO:0000256" key="4">
    <source>
        <dbReference type="ARBA" id="ARBA00022692"/>
    </source>
</evidence>
<keyword evidence="5 7" id="KW-1133">Transmembrane helix</keyword>
<dbReference type="SUPFAM" id="SSF52540">
    <property type="entry name" value="P-loop containing nucleoside triphosphate hydrolases"/>
    <property type="match status" value="1"/>
</dbReference>
<proteinExistence type="inferred from homology"/>
<evidence type="ECO:0000256" key="5">
    <source>
        <dbReference type="ARBA" id="ARBA00022989"/>
    </source>
</evidence>
<dbReference type="AlphaFoldDB" id="A0A518BT64"/>
<keyword evidence="3" id="KW-1003">Cell membrane</keyword>
<keyword evidence="6 7" id="KW-0472">Membrane</keyword>
<dbReference type="Gene3D" id="3.40.50.300">
    <property type="entry name" value="P-loop containing nucleotide triphosphate hydrolases"/>
    <property type="match status" value="1"/>
</dbReference>